<proteinExistence type="predicted"/>
<sequence>MEAHPSPKTLAFLEAALLILEPLAVNAEEGVYGHEHNSKQRRLKHMLKLKRRQSGRLQNMQRLKQELRQKLQNEHALKRKYVRRPKKIRPIDRFLKR</sequence>
<name>A0A0Q0CKS1_PSESX</name>
<gene>
    <name evidence="1" type="ORF">ALO94_02936</name>
</gene>
<dbReference type="EMBL" id="LJRI01000813">
    <property type="protein sequence ID" value="KPY88798.1"/>
    <property type="molecule type" value="Genomic_DNA"/>
</dbReference>
<accession>A0A0Q0CKS1</accession>
<evidence type="ECO:0000313" key="2">
    <source>
        <dbReference type="Proteomes" id="UP000050384"/>
    </source>
</evidence>
<protein>
    <submittedName>
        <fullName evidence="1">Uncharacterized protein</fullName>
    </submittedName>
</protein>
<dbReference type="AlphaFoldDB" id="A0A0Q0CKS1"/>
<dbReference type="Proteomes" id="UP000050384">
    <property type="component" value="Unassembled WGS sequence"/>
</dbReference>
<comment type="caution">
    <text evidence="1">The sequence shown here is derived from an EMBL/GenBank/DDBJ whole genome shotgun (WGS) entry which is preliminary data.</text>
</comment>
<reference evidence="1 2" key="1">
    <citation type="submission" date="2015-09" db="EMBL/GenBank/DDBJ databases">
        <title>Genome announcement of multiple Pseudomonas syringae strains.</title>
        <authorList>
            <person name="Thakur S."/>
            <person name="Wang P.W."/>
            <person name="Gong Y."/>
            <person name="Weir B.S."/>
            <person name="Guttman D.S."/>
        </authorList>
    </citation>
    <scope>NUCLEOTIDE SEQUENCE [LARGE SCALE GENOMIC DNA]</scope>
    <source>
        <strain evidence="1 2">ICMP16929</strain>
    </source>
</reference>
<organism evidence="1 2">
    <name type="scientific">Pseudomonas syringae pv. spinaceae</name>
    <dbReference type="NCBI Taxonomy" id="264459"/>
    <lineage>
        <taxon>Bacteria</taxon>
        <taxon>Pseudomonadati</taxon>
        <taxon>Pseudomonadota</taxon>
        <taxon>Gammaproteobacteria</taxon>
        <taxon>Pseudomonadales</taxon>
        <taxon>Pseudomonadaceae</taxon>
        <taxon>Pseudomonas</taxon>
        <taxon>Pseudomonas syringae</taxon>
    </lineage>
</organism>
<evidence type="ECO:0000313" key="1">
    <source>
        <dbReference type="EMBL" id="KPY88798.1"/>
    </source>
</evidence>